<evidence type="ECO:0000256" key="3">
    <source>
        <dbReference type="ARBA" id="ARBA00022989"/>
    </source>
</evidence>
<dbReference type="AlphaFoldDB" id="A0A1I6GR56"/>
<dbReference type="GO" id="GO:0016020">
    <property type="term" value="C:membrane"/>
    <property type="evidence" value="ECO:0007669"/>
    <property type="project" value="UniProtKB-SubCell"/>
</dbReference>
<evidence type="ECO:0000313" key="7">
    <source>
        <dbReference type="Proteomes" id="UP000199534"/>
    </source>
</evidence>
<evidence type="ECO:0000313" key="6">
    <source>
        <dbReference type="EMBL" id="SFR44735.1"/>
    </source>
</evidence>
<proteinExistence type="predicted"/>
<evidence type="ECO:0000256" key="2">
    <source>
        <dbReference type="ARBA" id="ARBA00022692"/>
    </source>
</evidence>
<dbReference type="Proteomes" id="UP000199534">
    <property type="component" value="Unassembled WGS sequence"/>
</dbReference>
<feature type="transmembrane region" description="Helical" evidence="5">
    <location>
        <begin position="164"/>
        <end position="181"/>
    </location>
</feature>
<sequence length="182" mass="19610">MALILFELLPEVYENLDGKTAGLCIALGLVTQMVLEGISKGAEHGHVHGKSGGKFPWLVFFGLGLHAFLEGIPLQHHSSYMLGIILHKIPVALILGAYLLRSGLSNGAIWGFMGGFAVMTPLGGFLGQQVILHEIYPYLSAFVLGILLHVSTIILFESSDGHGFNLRKLGAILFGFLLAFLL</sequence>
<keyword evidence="3 5" id="KW-1133">Transmembrane helix</keyword>
<name>A0A1I6GR56_9FLAO</name>
<feature type="transmembrane region" description="Helical" evidence="5">
    <location>
        <begin position="107"/>
        <end position="126"/>
    </location>
</feature>
<dbReference type="EMBL" id="FOYQ01000002">
    <property type="protein sequence ID" value="SFR44735.1"/>
    <property type="molecule type" value="Genomic_DNA"/>
</dbReference>
<keyword evidence="4 5" id="KW-0472">Membrane</keyword>
<dbReference type="Pfam" id="PF02535">
    <property type="entry name" value="Zip"/>
    <property type="match status" value="1"/>
</dbReference>
<evidence type="ECO:0000256" key="1">
    <source>
        <dbReference type="ARBA" id="ARBA00004141"/>
    </source>
</evidence>
<protein>
    <submittedName>
        <fullName evidence="6">ZIP Zinc transporter</fullName>
    </submittedName>
</protein>
<dbReference type="STRING" id="400055.SAMN04490243_1629"/>
<dbReference type="InterPro" id="IPR003689">
    <property type="entry name" value="ZIP"/>
</dbReference>
<accession>A0A1I6GR56</accession>
<keyword evidence="7" id="KW-1185">Reference proteome</keyword>
<keyword evidence="2 5" id="KW-0812">Transmembrane</keyword>
<organism evidence="6 7">
    <name type="scientific">Robiginitalea myxolifaciens</name>
    <dbReference type="NCBI Taxonomy" id="400055"/>
    <lineage>
        <taxon>Bacteria</taxon>
        <taxon>Pseudomonadati</taxon>
        <taxon>Bacteroidota</taxon>
        <taxon>Flavobacteriia</taxon>
        <taxon>Flavobacteriales</taxon>
        <taxon>Flavobacteriaceae</taxon>
        <taxon>Robiginitalea</taxon>
    </lineage>
</organism>
<comment type="subcellular location">
    <subcellularLocation>
        <location evidence="1">Membrane</location>
        <topology evidence="1">Multi-pass membrane protein</topology>
    </subcellularLocation>
</comment>
<evidence type="ECO:0000256" key="4">
    <source>
        <dbReference type="ARBA" id="ARBA00023136"/>
    </source>
</evidence>
<dbReference type="GO" id="GO:0046873">
    <property type="term" value="F:metal ion transmembrane transporter activity"/>
    <property type="evidence" value="ECO:0007669"/>
    <property type="project" value="InterPro"/>
</dbReference>
<feature type="transmembrane region" description="Helical" evidence="5">
    <location>
        <begin position="138"/>
        <end position="157"/>
    </location>
</feature>
<reference evidence="6 7" key="1">
    <citation type="submission" date="2016-10" db="EMBL/GenBank/DDBJ databases">
        <authorList>
            <person name="de Groot N.N."/>
        </authorList>
    </citation>
    <scope>NUCLEOTIDE SEQUENCE [LARGE SCALE GENOMIC DNA]</scope>
    <source>
        <strain evidence="6 7">DSM 21019</strain>
    </source>
</reference>
<evidence type="ECO:0000256" key="5">
    <source>
        <dbReference type="SAM" id="Phobius"/>
    </source>
</evidence>
<feature type="transmembrane region" description="Helical" evidence="5">
    <location>
        <begin position="80"/>
        <end position="100"/>
    </location>
</feature>
<gene>
    <name evidence="6" type="ORF">SAMN04490243_1629</name>
</gene>